<dbReference type="Gene3D" id="3.90.1300.10">
    <property type="entry name" value="Amidase signature (AS) domain"/>
    <property type="match status" value="1"/>
</dbReference>
<dbReference type="Proteomes" id="UP000285120">
    <property type="component" value="Unassembled WGS sequence"/>
</dbReference>
<dbReference type="GO" id="GO:0016740">
    <property type="term" value="F:transferase activity"/>
    <property type="evidence" value="ECO:0007669"/>
    <property type="project" value="UniProtKB-KW"/>
</dbReference>
<gene>
    <name evidence="2" type="ORF">ATL39_0561</name>
</gene>
<dbReference type="PANTHER" id="PTHR11895">
    <property type="entry name" value="TRANSAMIDASE"/>
    <property type="match status" value="1"/>
</dbReference>
<accession>A0A419V8A1</accession>
<proteinExistence type="predicted"/>
<evidence type="ECO:0000313" key="2">
    <source>
        <dbReference type="EMBL" id="RKD76344.1"/>
    </source>
</evidence>
<sequence>MRSIAELKRGYAAKQFTPSEIVEECLQKIHKADESLCSFITVAEEEARQQALAAETRLKAGRNRPLEGVPITYKDIINTKNIRTTNGAWIDRHQVPAEDAAVVHDLRQNGAITLGKANLHEYAFGVTSRNPFYGNVKNPWNEQYMAGGSSGGSAAAVAAGFGSGSIATDTAGSIRMPASCCGVTGLKPTYGSIRTNGVFPLSWSLDHVGPIGATVEDTALLYEHMGGTAGLFPAGGKIKIGVPTGFFNERVDEEVSRTYKQVLRNLETENIELIEVDVDFLKEATAVSRMIAAPEVTYIHEYRADLKDYGENIAPVFEKSRSFSALDYVTALQTRNIMKEKLSQLFRTIDVLITPTLPVTPPLLHDQILAGGESIDDAMIRYTCPFSLTGHPALTMPGGLTENNMPIGIQLISGWLREDILLQTALLYEARFLDSFYEERNRRCTV</sequence>
<reference evidence="2 3" key="1">
    <citation type="submission" date="2018-09" db="EMBL/GenBank/DDBJ databases">
        <title>Genomic Encyclopedia of Archaeal and Bacterial Type Strains, Phase II (KMG-II): from individual species to whole genera.</title>
        <authorList>
            <person name="Goeker M."/>
        </authorList>
    </citation>
    <scope>NUCLEOTIDE SEQUENCE [LARGE SCALE GENOMIC DNA]</scope>
    <source>
        <strain evidence="2 3">DSM 17008</strain>
    </source>
</reference>
<evidence type="ECO:0000313" key="3">
    <source>
        <dbReference type="Proteomes" id="UP000285120"/>
    </source>
</evidence>
<feature type="domain" description="Amidase" evidence="1">
    <location>
        <begin position="20"/>
        <end position="421"/>
    </location>
</feature>
<dbReference type="PROSITE" id="PS00571">
    <property type="entry name" value="AMIDASES"/>
    <property type="match status" value="1"/>
</dbReference>
<dbReference type="InterPro" id="IPR023631">
    <property type="entry name" value="Amidase_dom"/>
</dbReference>
<protein>
    <submittedName>
        <fullName evidence="2">Aspartyl-tRNA(Asn)/glutamyl-tRNA(Gln) amidotransferase subunit A</fullName>
    </submittedName>
</protein>
<dbReference type="EMBL" id="RAPK01000006">
    <property type="protein sequence ID" value="RKD76344.1"/>
    <property type="molecule type" value="Genomic_DNA"/>
</dbReference>
<evidence type="ECO:0000259" key="1">
    <source>
        <dbReference type="Pfam" id="PF01425"/>
    </source>
</evidence>
<dbReference type="PANTHER" id="PTHR11895:SF67">
    <property type="entry name" value="AMIDASE DOMAIN-CONTAINING PROTEIN"/>
    <property type="match status" value="1"/>
</dbReference>
<dbReference type="InterPro" id="IPR036928">
    <property type="entry name" value="AS_sf"/>
</dbReference>
<organism evidence="2 3">
    <name type="scientific">Sinobaca qinghaiensis</name>
    <dbReference type="NCBI Taxonomy" id="342944"/>
    <lineage>
        <taxon>Bacteria</taxon>
        <taxon>Bacillati</taxon>
        <taxon>Bacillota</taxon>
        <taxon>Bacilli</taxon>
        <taxon>Bacillales</taxon>
        <taxon>Sporolactobacillaceae</taxon>
        <taxon>Sinobaca</taxon>
    </lineage>
</organism>
<dbReference type="Pfam" id="PF01425">
    <property type="entry name" value="Amidase"/>
    <property type="match status" value="1"/>
</dbReference>
<dbReference type="SUPFAM" id="SSF75304">
    <property type="entry name" value="Amidase signature (AS) enzymes"/>
    <property type="match status" value="1"/>
</dbReference>
<dbReference type="OrthoDB" id="9811471at2"/>
<dbReference type="AlphaFoldDB" id="A0A419V8A1"/>
<name>A0A419V8A1_9BACL</name>
<comment type="caution">
    <text evidence="2">The sequence shown here is derived from an EMBL/GenBank/DDBJ whole genome shotgun (WGS) entry which is preliminary data.</text>
</comment>
<dbReference type="InterPro" id="IPR020556">
    <property type="entry name" value="Amidase_CS"/>
</dbReference>
<keyword evidence="3" id="KW-1185">Reference proteome</keyword>
<dbReference type="RefSeq" id="WP_120191756.1">
    <property type="nucleotide sequence ID" value="NZ_RAPK01000006.1"/>
</dbReference>
<keyword evidence="2" id="KW-0808">Transferase</keyword>
<dbReference type="InterPro" id="IPR000120">
    <property type="entry name" value="Amidase"/>
</dbReference>